<proteinExistence type="predicted"/>
<dbReference type="Proteomes" id="UP000199137">
    <property type="component" value="Unassembled WGS sequence"/>
</dbReference>
<dbReference type="RefSeq" id="WP_198545205.1">
    <property type="nucleotide sequence ID" value="NZ_FOWC01000012.1"/>
</dbReference>
<protein>
    <submittedName>
        <fullName evidence="1">Uncharacterized protein</fullName>
    </submittedName>
</protein>
<sequence length="56" mass="6016">MPLAGELVTETFAYDRGRQVTVYVPAGRPDAAVFAGDGELISQGAAISRPPMRRPR</sequence>
<dbReference type="EMBL" id="FOWC01000012">
    <property type="protein sequence ID" value="SFQ45068.1"/>
    <property type="molecule type" value="Genomic_DNA"/>
</dbReference>
<evidence type="ECO:0000313" key="1">
    <source>
        <dbReference type="EMBL" id="SFQ45068.1"/>
    </source>
</evidence>
<name>A0A1I5YLJ9_9PSEU</name>
<accession>A0A1I5YLJ9</accession>
<dbReference type="AlphaFoldDB" id="A0A1I5YLJ9"/>
<gene>
    <name evidence="1" type="ORF">SAMN05421854_112184</name>
</gene>
<reference evidence="1 2" key="1">
    <citation type="submission" date="2016-10" db="EMBL/GenBank/DDBJ databases">
        <authorList>
            <person name="de Groot N.N."/>
        </authorList>
    </citation>
    <scope>NUCLEOTIDE SEQUENCE [LARGE SCALE GENOMIC DNA]</scope>
    <source>
        <strain evidence="1 2">DSM 44637</strain>
    </source>
</reference>
<organism evidence="1 2">
    <name type="scientific">Amycolatopsis rubida</name>
    <dbReference type="NCBI Taxonomy" id="112413"/>
    <lineage>
        <taxon>Bacteria</taxon>
        <taxon>Bacillati</taxon>
        <taxon>Actinomycetota</taxon>
        <taxon>Actinomycetes</taxon>
        <taxon>Pseudonocardiales</taxon>
        <taxon>Pseudonocardiaceae</taxon>
        <taxon>Amycolatopsis</taxon>
    </lineage>
</organism>
<dbReference type="STRING" id="112413.SAMN05421854_112184"/>
<evidence type="ECO:0000313" key="2">
    <source>
        <dbReference type="Proteomes" id="UP000199137"/>
    </source>
</evidence>